<gene>
    <name evidence="1" type="ORF">B4U80_05985</name>
</gene>
<dbReference type="OrthoDB" id="8947933at2759"/>
<dbReference type="VEuPathDB" id="VectorBase:LDEU004330"/>
<name>A0A443SJM1_9ACAR</name>
<accession>A0A443SJM1</accession>
<dbReference type="PRINTS" id="PR00081">
    <property type="entry name" value="GDHRDH"/>
</dbReference>
<dbReference type="EMBL" id="NCKV01001826">
    <property type="protein sequence ID" value="RWS27710.1"/>
    <property type="molecule type" value="Genomic_DNA"/>
</dbReference>
<protein>
    <submittedName>
        <fullName evidence="1">Short-chain dehydrogenease/reductase 2-like protein</fullName>
    </submittedName>
</protein>
<comment type="caution">
    <text evidence="1">The sequence shown here is derived from an EMBL/GenBank/DDBJ whole genome shotgun (WGS) entry which is preliminary data.</text>
</comment>
<sequence>MDGLANKVAIITGASAGIGEATAVLFSKLGCKVVITGRDNESLQRVSEACEKASPKKFKNLVFLGDNTGDGYNEKLINETVKVFGSIDILINNAGTLIISNILSESFEKTYDYVTNMNS</sequence>
<keyword evidence="2" id="KW-1185">Reference proteome</keyword>
<dbReference type="SUPFAM" id="SSF51735">
    <property type="entry name" value="NAD(P)-binding Rossmann-fold domains"/>
    <property type="match status" value="1"/>
</dbReference>
<evidence type="ECO:0000313" key="2">
    <source>
        <dbReference type="Proteomes" id="UP000288716"/>
    </source>
</evidence>
<dbReference type="AlphaFoldDB" id="A0A443SJM1"/>
<evidence type="ECO:0000313" key="1">
    <source>
        <dbReference type="EMBL" id="RWS27710.1"/>
    </source>
</evidence>
<organism evidence="1 2">
    <name type="scientific">Leptotrombidium deliense</name>
    <dbReference type="NCBI Taxonomy" id="299467"/>
    <lineage>
        <taxon>Eukaryota</taxon>
        <taxon>Metazoa</taxon>
        <taxon>Ecdysozoa</taxon>
        <taxon>Arthropoda</taxon>
        <taxon>Chelicerata</taxon>
        <taxon>Arachnida</taxon>
        <taxon>Acari</taxon>
        <taxon>Acariformes</taxon>
        <taxon>Trombidiformes</taxon>
        <taxon>Prostigmata</taxon>
        <taxon>Anystina</taxon>
        <taxon>Parasitengona</taxon>
        <taxon>Trombiculoidea</taxon>
        <taxon>Trombiculidae</taxon>
        <taxon>Leptotrombidium</taxon>
    </lineage>
</organism>
<dbReference type="STRING" id="299467.A0A443SJM1"/>
<proteinExistence type="predicted"/>
<dbReference type="PANTHER" id="PTHR43975">
    <property type="entry name" value="ZGC:101858"/>
    <property type="match status" value="1"/>
</dbReference>
<dbReference type="Proteomes" id="UP000288716">
    <property type="component" value="Unassembled WGS sequence"/>
</dbReference>
<dbReference type="InterPro" id="IPR002347">
    <property type="entry name" value="SDR_fam"/>
</dbReference>
<dbReference type="Gene3D" id="3.40.50.720">
    <property type="entry name" value="NAD(P)-binding Rossmann-like Domain"/>
    <property type="match status" value="1"/>
</dbReference>
<dbReference type="Pfam" id="PF00106">
    <property type="entry name" value="adh_short"/>
    <property type="match status" value="1"/>
</dbReference>
<reference evidence="1 2" key="1">
    <citation type="journal article" date="2018" name="Gigascience">
        <title>Genomes of trombidid mites reveal novel predicted allergens and laterally-transferred genes associated with secondary metabolism.</title>
        <authorList>
            <person name="Dong X."/>
            <person name="Chaisiri K."/>
            <person name="Xia D."/>
            <person name="Armstrong S.D."/>
            <person name="Fang Y."/>
            <person name="Donnelly M.J."/>
            <person name="Kadowaki T."/>
            <person name="McGarry J.W."/>
            <person name="Darby A.C."/>
            <person name="Makepeace B.L."/>
        </authorList>
    </citation>
    <scope>NUCLEOTIDE SEQUENCE [LARGE SCALE GENOMIC DNA]</scope>
    <source>
        <strain evidence="1">UoL-UT</strain>
    </source>
</reference>
<dbReference type="InterPro" id="IPR036291">
    <property type="entry name" value="NAD(P)-bd_dom_sf"/>
</dbReference>
<dbReference type="PANTHER" id="PTHR43975:SF2">
    <property type="entry name" value="EG:BACR7A4.14 PROTEIN-RELATED"/>
    <property type="match status" value="1"/>
</dbReference>